<dbReference type="PROSITE" id="PS00463">
    <property type="entry name" value="ZN2_CY6_FUNGAL_1"/>
    <property type="match status" value="1"/>
</dbReference>
<dbReference type="CDD" id="cd12148">
    <property type="entry name" value="fungal_TF_MHR"/>
    <property type="match status" value="1"/>
</dbReference>
<accession>F0XSK2</accession>
<dbReference type="GO" id="GO:0005634">
    <property type="term" value="C:nucleus"/>
    <property type="evidence" value="ECO:0007669"/>
    <property type="project" value="UniProtKB-SubCell"/>
</dbReference>
<feature type="region of interest" description="Disordered" evidence="4">
    <location>
        <begin position="18"/>
        <end position="61"/>
    </location>
</feature>
<dbReference type="STRING" id="655863.F0XSK2"/>
<dbReference type="Proteomes" id="UP000007796">
    <property type="component" value="Unassembled WGS sequence"/>
</dbReference>
<feature type="region of interest" description="Disordered" evidence="4">
    <location>
        <begin position="733"/>
        <end position="753"/>
    </location>
</feature>
<feature type="region of interest" description="Disordered" evidence="4">
    <location>
        <begin position="154"/>
        <end position="224"/>
    </location>
</feature>
<dbReference type="SMART" id="SM00066">
    <property type="entry name" value="GAL4"/>
    <property type="match status" value="1"/>
</dbReference>
<dbReference type="HOGENOM" id="CLU_007426_4_0_1"/>
<evidence type="ECO:0000256" key="3">
    <source>
        <dbReference type="ARBA" id="ARBA00023242"/>
    </source>
</evidence>
<protein>
    <submittedName>
        <fullName evidence="6">C6 zinc finger domain containing protein</fullName>
    </submittedName>
</protein>
<name>F0XSK2_GROCL</name>
<comment type="subcellular location">
    <subcellularLocation>
        <location evidence="1">Nucleus</location>
    </subcellularLocation>
</comment>
<dbReference type="CDD" id="cd00067">
    <property type="entry name" value="GAL4"/>
    <property type="match status" value="1"/>
</dbReference>
<dbReference type="InterPro" id="IPR001138">
    <property type="entry name" value="Zn2Cys6_DnaBD"/>
</dbReference>
<dbReference type="SUPFAM" id="SSF57701">
    <property type="entry name" value="Zn2/Cys6 DNA-binding domain"/>
    <property type="match status" value="1"/>
</dbReference>
<dbReference type="PROSITE" id="PS50048">
    <property type="entry name" value="ZN2_CY6_FUNGAL_2"/>
    <property type="match status" value="1"/>
</dbReference>
<reference evidence="6 7" key="1">
    <citation type="journal article" date="2011" name="Proc. Natl. Acad. Sci. U.S.A.">
        <title>Genome and transcriptome analyses of the mountain pine beetle-fungal symbiont Grosmannia clavigera, a lodgepole pine pathogen.</title>
        <authorList>
            <person name="DiGuistini S."/>
            <person name="Wang Y."/>
            <person name="Liao N.Y."/>
            <person name="Taylor G."/>
            <person name="Tanguay P."/>
            <person name="Feau N."/>
            <person name="Henrissat B."/>
            <person name="Chan S.K."/>
            <person name="Hesse-Orce U."/>
            <person name="Alamouti S.M."/>
            <person name="Tsui C.K.M."/>
            <person name="Docking R.T."/>
            <person name="Levasseur A."/>
            <person name="Haridas S."/>
            <person name="Robertson G."/>
            <person name="Birol I."/>
            <person name="Holt R.A."/>
            <person name="Marra M.A."/>
            <person name="Hamelin R.C."/>
            <person name="Hirst M."/>
            <person name="Jones S.J.M."/>
            <person name="Bohlmann J."/>
            <person name="Breuil C."/>
        </authorList>
    </citation>
    <scope>NUCLEOTIDE SEQUENCE [LARGE SCALE GENOMIC DNA]</scope>
    <source>
        <strain evidence="7">kw1407 / UAMH 11150</strain>
    </source>
</reference>
<evidence type="ECO:0000259" key="5">
    <source>
        <dbReference type="PROSITE" id="PS50048"/>
    </source>
</evidence>
<dbReference type="GO" id="GO:0006351">
    <property type="term" value="P:DNA-templated transcription"/>
    <property type="evidence" value="ECO:0007669"/>
    <property type="project" value="InterPro"/>
</dbReference>
<dbReference type="Gene3D" id="4.10.240.10">
    <property type="entry name" value="Zn(2)-C6 fungal-type DNA-binding domain"/>
    <property type="match status" value="1"/>
</dbReference>
<keyword evidence="7" id="KW-1185">Reference proteome</keyword>
<dbReference type="RefSeq" id="XP_014168641.1">
    <property type="nucleotide sequence ID" value="XM_014313166.1"/>
</dbReference>
<dbReference type="AlphaFoldDB" id="F0XSK2"/>
<sequence length="871" mass="96274">MTYLADYTSVFRVRLGNKDGTGIGGSGSSSQRGDQQADLSGVSSLTGGQGSSLLTARRAQERTRARPVVSCHACRTRKQKCDRLLPCRTCRRRGDEALCRYDSDRVEGVTDWPASQSSGGGRSDSIGEVAAVRQETQVQLQKLEMLVNGMVARSEAEDGKGGGKRGGSRRRRTSNAARGVATEGSYDQEQREPREREEQQRQRQKEAQKDFDQHDQQNLFPVTDMTGEMPGATNWATVLDSIRDIQSYLGNTGSDEKTDEARMGQSPRVQPQVAMLEEAESDIIFATTTGGRSGSGQGGRFTAASAAGELPGRQECDRLLTEYFQARFMRQPFVHAGHFQRTYSRFWATASASGICGGSPFLWLSMLASTLSIAATITGTRQDNWLPERERRGGLGDEEEEGSNADLALAARLRRLSTRCLLAGDYLTAQPLVVEALLLNALTRLVQRRDADPALWGTFCVATRLAQRMGYQQVDGGRVGGCGRSLLTPFEKEMRRRTWYVVEAYDMLYSFQFGMPAIVHEADTATDLPHNLRDDDFDEFCAELPPDRPVSDASVALYHALKLRYIRLLRRVVRLTGRGGGDAESAESADSLDRLAAELHAVYGSLPAHLQMPCRIRDCPFSDTSHDVMNRLVLDLLYHKAICMLFRQALTRDSRTASQSTRQHRRCCLVSALRILDLHIDFEMETRPASTAPCGTGRLATDRHMFGSVALHDFLLAATILCLDLMEGQEDQEDGSEVLASTHSDNSLEQRADDRDAKLSALRGAFALWNDRRLTSRDAAHAARVLGAIVRKLEEADRPKGASATTSPTTLSHMPTHMTYDWADPGPFDAVLNGPYNLDWYAIDSFLLDRQPEADVGSMLWSADLMALEND</sequence>
<dbReference type="SMART" id="SM00906">
    <property type="entry name" value="Fungal_trans"/>
    <property type="match status" value="1"/>
</dbReference>
<dbReference type="EMBL" id="GL629997">
    <property type="protein sequence ID" value="EFW99158.1"/>
    <property type="molecule type" value="Genomic_DNA"/>
</dbReference>
<evidence type="ECO:0000313" key="7">
    <source>
        <dbReference type="Proteomes" id="UP000007796"/>
    </source>
</evidence>
<dbReference type="PANTHER" id="PTHR31001">
    <property type="entry name" value="UNCHARACTERIZED TRANSCRIPTIONAL REGULATORY PROTEIN"/>
    <property type="match status" value="1"/>
</dbReference>
<evidence type="ECO:0000256" key="1">
    <source>
        <dbReference type="ARBA" id="ARBA00004123"/>
    </source>
</evidence>
<gene>
    <name evidence="6" type="ORF">CMQ_5579</name>
</gene>
<evidence type="ECO:0000256" key="4">
    <source>
        <dbReference type="SAM" id="MobiDB-lite"/>
    </source>
</evidence>
<dbReference type="GO" id="GO:0000981">
    <property type="term" value="F:DNA-binding transcription factor activity, RNA polymerase II-specific"/>
    <property type="evidence" value="ECO:0007669"/>
    <property type="project" value="InterPro"/>
</dbReference>
<dbReference type="GeneID" id="25978916"/>
<dbReference type="GO" id="GO:0003677">
    <property type="term" value="F:DNA binding"/>
    <property type="evidence" value="ECO:0007669"/>
    <property type="project" value="InterPro"/>
</dbReference>
<dbReference type="Pfam" id="PF00172">
    <property type="entry name" value="Zn_clus"/>
    <property type="match status" value="1"/>
</dbReference>
<feature type="compositionally biased region" description="Low complexity" evidence="4">
    <location>
        <begin position="28"/>
        <end position="57"/>
    </location>
</feature>
<feature type="domain" description="Zn(2)-C6 fungal-type" evidence="5">
    <location>
        <begin position="70"/>
        <end position="101"/>
    </location>
</feature>
<dbReference type="InParanoid" id="F0XSK2"/>
<dbReference type="Pfam" id="PF04082">
    <property type="entry name" value="Fungal_trans"/>
    <property type="match status" value="1"/>
</dbReference>
<dbReference type="OrthoDB" id="5431381at2759"/>
<dbReference type="eggNOG" id="ENOG502SHVI">
    <property type="taxonomic scope" value="Eukaryota"/>
</dbReference>
<evidence type="ECO:0000313" key="6">
    <source>
        <dbReference type="EMBL" id="EFW99158.1"/>
    </source>
</evidence>
<proteinExistence type="predicted"/>
<dbReference type="InterPro" id="IPR050613">
    <property type="entry name" value="Sec_Metabolite_Reg"/>
</dbReference>
<dbReference type="InterPro" id="IPR007219">
    <property type="entry name" value="XnlR_reg_dom"/>
</dbReference>
<keyword evidence="2" id="KW-0479">Metal-binding</keyword>
<dbReference type="GO" id="GO:0008270">
    <property type="term" value="F:zinc ion binding"/>
    <property type="evidence" value="ECO:0007669"/>
    <property type="project" value="InterPro"/>
</dbReference>
<feature type="compositionally biased region" description="Basic and acidic residues" evidence="4">
    <location>
        <begin position="188"/>
        <end position="215"/>
    </location>
</feature>
<dbReference type="InterPro" id="IPR036864">
    <property type="entry name" value="Zn2-C6_fun-type_DNA-bd_sf"/>
</dbReference>
<feature type="compositionally biased region" description="Basic residues" evidence="4">
    <location>
        <begin position="162"/>
        <end position="173"/>
    </location>
</feature>
<keyword evidence="3" id="KW-0539">Nucleus</keyword>
<organism evidence="7">
    <name type="scientific">Grosmannia clavigera (strain kw1407 / UAMH 11150)</name>
    <name type="common">Blue stain fungus</name>
    <name type="synonym">Graphiocladiella clavigera</name>
    <dbReference type="NCBI Taxonomy" id="655863"/>
    <lineage>
        <taxon>Eukaryota</taxon>
        <taxon>Fungi</taxon>
        <taxon>Dikarya</taxon>
        <taxon>Ascomycota</taxon>
        <taxon>Pezizomycotina</taxon>
        <taxon>Sordariomycetes</taxon>
        <taxon>Sordariomycetidae</taxon>
        <taxon>Ophiostomatales</taxon>
        <taxon>Ophiostomataceae</taxon>
        <taxon>Leptographium</taxon>
    </lineage>
</organism>
<evidence type="ECO:0000256" key="2">
    <source>
        <dbReference type="ARBA" id="ARBA00022723"/>
    </source>
</evidence>
<dbReference type="PANTHER" id="PTHR31001:SF49">
    <property type="entry name" value="ZN(II)2CYS6 TRANSCRIPTION FACTOR (EUROFUNG)"/>
    <property type="match status" value="1"/>
</dbReference>